<dbReference type="Gene3D" id="3.90.470.20">
    <property type="entry name" value="4'-phosphopantetheinyl transferase domain"/>
    <property type="match status" value="2"/>
</dbReference>
<dbReference type="Pfam" id="PF22624">
    <property type="entry name" value="AASDHPPT_N"/>
    <property type="match status" value="1"/>
</dbReference>
<organism evidence="5 6">
    <name type="scientific">Lysobacter silvisoli</name>
    <dbReference type="NCBI Taxonomy" id="2293254"/>
    <lineage>
        <taxon>Bacteria</taxon>
        <taxon>Pseudomonadati</taxon>
        <taxon>Pseudomonadota</taxon>
        <taxon>Gammaproteobacteria</taxon>
        <taxon>Lysobacterales</taxon>
        <taxon>Lysobacteraceae</taxon>
        <taxon>Lysobacter</taxon>
    </lineage>
</organism>
<comment type="similarity">
    <text evidence="1">Belongs to the P-Pant transferase superfamily. Gsp/Sfp/HetI/AcpT family.</text>
</comment>
<protein>
    <submittedName>
        <fullName evidence="5">4-phosphopantetheinyl transferase</fullName>
    </submittedName>
</protein>
<dbReference type="GO" id="GO:0019878">
    <property type="term" value="P:lysine biosynthetic process via aminoadipic acid"/>
    <property type="evidence" value="ECO:0007669"/>
    <property type="project" value="TreeGrafter"/>
</dbReference>
<dbReference type="EMBL" id="QTSU01000001">
    <property type="protein sequence ID" value="RDZ28508.1"/>
    <property type="molecule type" value="Genomic_DNA"/>
</dbReference>
<evidence type="ECO:0000256" key="1">
    <source>
        <dbReference type="ARBA" id="ARBA00010990"/>
    </source>
</evidence>
<dbReference type="PANTHER" id="PTHR12215:SF10">
    <property type="entry name" value="L-AMINOADIPATE-SEMIALDEHYDE DEHYDROGENASE-PHOSPHOPANTETHEINYL TRANSFERASE"/>
    <property type="match status" value="1"/>
</dbReference>
<evidence type="ECO:0000313" key="5">
    <source>
        <dbReference type="EMBL" id="RDZ28508.1"/>
    </source>
</evidence>
<feature type="domain" description="4'-phosphopantetheinyl transferase" evidence="3">
    <location>
        <begin position="150"/>
        <end position="257"/>
    </location>
</feature>
<dbReference type="InterPro" id="IPR037143">
    <property type="entry name" value="4-PPantetheinyl_Trfase_dom_sf"/>
</dbReference>
<keyword evidence="2 5" id="KW-0808">Transferase</keyword>
<evidence type="ECO:0000259" key="4">
    <source>
        <dbReference type="Pfam" id="PF22624"/>
    </source>
</evidence>
<dbReference type="InterPro" id="IPR008278">
    <property type="entry name" value="4-PPantetheinyl_Trfase_dom"/>
</dbReference>
<comment type="caution">
    <text evidence="5">The sequence shown here is derived from an EMBL/GenBank/DDBJ whole genome shotgun (WGS) entry which is preliminary data.</text>
</comment>
<reference evidence="5 6" key="1">
    <citation type="submission" date="2018-08" db="EMBL/GenBank/DDBJ databases">
        <title>Lysobacter sp. zong2l5, whole genome shotgun sequence.</title>
        <authorList>
            <person name="Zhang X."/>
            <person name="Feng G."/>
            <person name="Zhu H."/>
        </authorList>
    </citation>
    <scope>NUCLEOTIDE SEQUENCE [LARGE SCALE GENOMIC DNA]</scope>
    <source>
        <strain evidence="6">zong2l5</strain>
    </source>
</reference>
<sequence length="293" mass="33153">MSAPMSVPATITPARFSEAHSEARSFEARPLEADRSSIDVWLTYYDEVVDDGHLFELRKLLSGEEVAQEARFYFADDRKRYLVTRAMVRTLLSRYACVAPEHWQFSKNAYGRPTIAAPTLEADDRVHGLSFNISHTRGLIALAVSRDRDLGIDVENISTRQISLDVAQRYFAPSEVADLSCVAPARQQDRFFEYWTFKESYIKARSMGLSLPLDGFSFQFPDHSAVRIQIDPELSDDAGRWSLWQYRPTTDYLMAICAERGDGAPPSVSMRKFTPLVGEAPLSARHLRSSEPC</sequence>
<accession>A0A371K3P1</accession>
<dbReference type="GO" id="GO:0008897">
    <property type="term" value="F:holo-[acyl-carrier-protein] synthase activity"/>
    <property type="evidence" value="ECO:0007669"/>
    <property type="project" value="InterPro"/>
</dbReference>
<dbReference type="InterPro" id="IPR055066">
    <property type="entry name" value="AASDHPPT_N"/>
</dbReference>
<dbReference type="PANTHER" id="PTHR12215">
    <property type="entry name" value="PHOSPHOPANTETHEINE TRANSFERASE"/>
    <property type="match status" value="1"/>
</dbReference>
<gene>
    <name evidence="5" type="ORF">DX914_05090</name>
</gene>
<dbReference type="SUPFAM" id="SSF56214">
    <property type="entry name" value="4'-phosphopantetheinyl transferase"/>
    <property type="match status" value="2"/>
</dbReference>
<dbReference type="OrthoDB" id="9808281at2"/>
<evidence type="ECO:0000256" key="2">
    <source>
        <dbReference type="ARBA" id="ARBA00022679"/>
    </source>
</evidence>
<dbReference type="Pfam" id="PF01648">
    <property type="entry name" value="ACPS"/>
    <property type="match status" value="1"/>
</dbReference>
<dbReference type="GO" id="GO:0000287">
    <property type="term" value="F:magnesium ion binding"/>
    <property type="evidence" value="ECO:0007669"/>
    <property type="project" value="InterPro"/>
</dbReference>
<evidence type="ECO:0000259" key="3">
    <source>
        <dbReference type="Pfam" id="PF01648"/>
    </source>
</evidence>
<dbReference type="AlphaFoldDB" id="A0A371K3P1"/>
<dbReference type="InterPro" id="IPR050559">
    <property type="entry name" value="P-Pant_transferase_sf"/>
</dbReference>
<evidence type="ECO:0000313" key="6">
    <source>
        <dbReference type="Proteomes" id="UP000264492"/>
    </source>
</evidence>
<dbReference type="Proteomes" id="UP000264492">
    <property type="component" value="Unassembled WGS sequence"/>
</dbReference>
<dbReference type="GO" id="GO:0005829">
    <property type="term" value="C:cytosol"/>
    <property type="evidence" value="ECO:0007669"/>
    <property type="project" value="TreeGrafter"/>
</dbReference>
<proteinExistence type="inferred from homology"/>
<name>A0A371K3P1_9GAMM</name>
<feature type="domain" description="4'-phosphopantetheinyl transferase N-terminal" evidence="4">
    <location>
        <begin position="59"/>
        <end position="144"/>
    </location>
</feature>
<keyword evidence="6" id="KW-1185">Reference proteome</keyword>
<dbReference type="RefSeq" id="WP_115857947.1">
    <property type="nucleotide sequence ID" value="NZ_QTSU01000001.1"/>
</dbReference>